<sequence>MLLRGIKLSQFRNMIRCRAGFAMQLIFRLLFWQRAGIYTDKIGSAFCACLNSGRLIAGVVVPFSERQSHYFGIGQQPLRPTPPYTLLKVASVHGSGQNQELVSTDQLNNILVVVGGAAAAVIEVVVVVVAEVVVVVVEVVVEVVVVVVPAAEAAAAVVVVVEVLVVEV</sequence>
<evidence type="ECO:0000313" key="2">
    <source>
        <dbReference type="EMBL" id="GFR83318.1"/>
    </source>
</evidence>
<dbReference type="EMBL" id="BMAT01004921">
    <property type="protein sequence ID" value="GFR83318.1"/>
    <property type="molecule type" value="Genomic_DNA"/>
</dbReference>
<protein>
    <submittedName>
        <fullName evidence="2">Uncharacterized protein</fullName>
    </submittedName>
</protein>
<keyword evidence="1" id="KW-0472">Membrane</keyword>
<keyword evidence="3" id="KW-1185">Reference proteome</keyword>
<feature type="transmembrane region" description="Helical" evidence="1">
    <location>
        <begin position="143"/>
        <end position="166"/>
    </location>
</feature>
<comment type="caution">
    <text evidence="2">The sequence shown here is derived from an EMBL/GenBank/DDBJ whole genome shotgun (WGS) entry which is preliminary data.</text>
</comment>
<name>A0AAV4GC22_9GAST</name>
<evidence type="ECO:0000256" key="1">
    <source>
        <dbReference type="SAM" id="Phobius"/>
    </source>
</evidence>
<feature type="transmembrane region" description="Helical" evidence="1">
    <location>
        <begin position="110"/>
        <end position="137"/>
    </location>
</feature>
<keyword evidence="1" id="KW-0812">Transmembrane</keyword>
<accession>A0AAV4GC22</accession>
<evidence type="ECO:0000313" key="3">
    <source>
        <dbReference type="Proteomes" id="UP000762676"/>
    </source>
</evidence>
<dbReference type="AlphaFoldDB" id="A0AAV4GC22"/>
<keyword evidence="1" id="KW-1133">Transmembrane helix</keyword>
<reference evidence="2 3" key="1">
    <citation type="journal article" date="2021" name="Elife">
        <title>Chloroplast acquisition without the gene transfer in kleptoplastic sea slugs, Plakobranchus ocellatus.</title>
        <authorList>
            <person name="Maeda T."/>
            <person name="Takahashi S."/>
            <person name="Yoshida T."/>
            <person name="Shimamura S."/>
            <person name="Takaki Y."/>
            <person name="Nagai Y."/>
            <person name="Toyoda A."/>
            <person name="Suzuki Y."/>
            <person name="Arimoto A."/>
            <person name="Ishii H."/>
            <person name="Satoh N."/>
            <person name="Nishiyama T."/>
            <person name="Hasebe M."/>
            <person name="Maruyama T."/>
            <person name="Minagawa J."/>
            <person name="Obokata J."/>
            <person name="Shigenobu S."/>
        </authorList>
    </citation>
    <scope>NUCLEOTIDE SEQUENCE [LARGE SCALE GENOMIC DNA]</scope>
</reference>
<proteinExistence type="predicted"/>
<organism evidence="2 3">
    <name type="scientific">Elysia marginata</name>
    <dbReference type="NCBI Taxonomy" id="1093978"/>
    <lineage>
        <taxon>Eukaryota</taxon>
        <taxon>Metazoa</taxon>
        <taxon>Spiralia</taxon>
        <taxon>Lophotrochozoa</taxon>
        <taxon>Mollusca</taxon>
        <taxon>Gastropoda</taxon>
        <taxon>Heterobranchia</taxon>
        <taxon>Euthyneura</taxon>
        <taxon>Panpulmonata</taxon>
        <taxon>Sacoglossa</taxon>
        <taxon>Placobranchoidea</taxon>
        <taxon>Plakobranchidae</taxon>
        <taxon>Elysia</taxon>
    </lineage>
</organism>
<dbReference type="Proteomes" id="UP000762676">
    <property type="component" value="Unassembled WGS sequence"/>
</dbReference>
<gene>
    <name evidence="2" type="ORF">ElyMa_002386900</name>
</gene>